<sequence length="753" mass="83823">LTPKKSRTATNRQSETELDIHPCQRLECLVTNCCCPNRTTMSRNINISGGNGAGPPPMPYPLSSSLPPSADFFNAQFAMQPQQQQNLRPQSPPAHLHHSQQQQRQRMQSPPQAMLSSSFPSNSFPAAMMQQRPPMPPQQPQPPLPTPQQIGMAIMSSIEDHLMHQQHQQQQFAHSQSMHFPGHQQFPHQHPQHHQQQQHPGAVHAQQFQHPRPPPSQFPPQPHPQHQHHHPGQQQRPPLPQNFVAQQQQQQQPTPPPPAKQDPPLPQEVAMIDMAAGLGAAWSTGDDRQQQRQGQSVAMATKQKQPHQQVVQPVRRQRLNSLHRSSSDPEFFTGRRRHFVPVQHKQQQAAGKQPPHPAANKQAAIDAGLARLRLNSCKADQLQSIVTEPGAAAARPEASANSNSQAQAEPDELTSEPMPAAPSTIQETDVDETAQTAEAAAEEGDDEAPDEAEVHGLEDPMRCPPDTDATLHEACSALLTYRRSTGEADSNEEVEDEEATVSAEAAAVAAAEDAAKHAHLDKIVSHEALAEKLSTQAEEKPVPLQTTWILYLSRNSEWTSNEDYLARLQRLNTIKSVQSFWATLRYVPKVDLLPTKACYHFMRDDRLPIWETDYHIEGGSFRFKCPKLHTAAIWQELLLAAIGEQLSDWLAKGDDVSGVSCSVRESQDIVEIWHTRADLASKASIFENVPKLLPRNTKFLASFHKAFRDNYRAHLQQQKRQQLAADSQTSSSPPGLGGGQRVKRSQQRKSIGH</sequence>
<protein>
    <submittedName>
        <fullName evidence="7">Uncharacterized protein</fullName>
    </submittedName>
</protein>
<evidence type="ECO:0000256" key="3">
    <source>
        <dbReference type="ARBA" id="ARBA00022884"/>
    </source>
</evidence>
<dbReference type="PANTHER" id="PTHR11960">
    <property type="entry name" value="EUKARYOTIC TRANSLATION INITIATION FACTOR 4E RELATED"/>
    <property type="match status" value="1"/>
</dbReference>
<feature type="region of interest" description="Disordered" evidence="6">
    <location>
        <begin position="389"/>
        <end position="464"/>
    </location>
</feature>
<feature type="compositionally biased region" description="Acidic residues" evidence="6">
    <location>
        <begin position="440"/>
        <end position="451"/>
    </location>
</feature>
<feature type="compositionally biased region" description="Low complexity" evidence="6">
    <location>
        <begin position="165"/>
        <end position="210"/>
    </location>
</feature>
<feature type="region of interest" description="Disordered" evidence="6">
    <location>
        <begin position="282"/>
        <end position="361"/>
    </location>
</feature>
<dbReference type="GO" id="GO:0006417">
    <property type="term" value="P:regulation of translation"/>
    <property type="evidence" value="ECO:0007669"/>
    <property type="project" value="UniProtKB-KW"/>
</dbReference>
<feature type="region of interest" description="Disordered" evidence="6">
    <location>
        <begin position="162"/>
        <end position="265"/>
    </location>
</feature>
<dbReference type="PANTHER" id="PTHR11960:SF66">
    <property type="entry name" value="EUKARYOTIC TRANSLATION INITIATION FACTOR 4E TYPE 3"/>
    <property type="match status" value="1"/>
</dbReference>
<evidence type="ECO:0000256" key="5">
    <source>
        <dbReference type="RuleBase" id="RU004374"/>
    </source>
</evidence>
<keyword evidence="4 5" id="KW-0648">Protein biosynthesis</keyword>
<organism evidence="7 8">
    <name type="scientific">Macrostomum lignano</name>
    <dbReference type="NCBI Taxonomy" id="282301"/>
    <lineage>
        <taxon>Eukaryota</taxon>
        <taxon>Metazoa</taxon>
        <taxon>Spiralia</taxon>
        <taxon>Lophotrochozoa</taxon>
        <taxon>Platyhelminthes</taxon>
        <taxon>Rhabditophora</taxon>
        <taxon>Macrostomorpha</taxon>
        <taxon>Macrostomida</taxon>
        <taxon>Macrostomidae</taxon>
        <taxon>Macrostomum</taxon>
    </lineage>
</organism>
<dbReference type="AlphaFoldDB" id="A0A267ERM3"/>
<dbReference type="STRING" id="282301.A0A267ERM3"/>
<dbReference type="Pfam" id="PF01652">
    <property type="entry name" value="IF4E"/>
    <property type="match status" value="1"/>
</dbReference>
<evidence type="ECO:0000256" key="4">
    <source>
        <dbReference type="ARBA" id="ARBA00022917"/>
    </source>
</evidence>
<feature type="compositionally biased region" description="Low complexity" evidence="6">
    <location>
        <begin position="99"/>
        <end position="132"/>
    </location>
</feature>
<feature type="non-terminal residue" evidence="7">
    <location>
        <position position="1"/>
    </location>
</feature>
<evidence type="ECO:0000313" key="7">
    <source>
        <dbReference type="EMBL" id="PAA64128.1"/>
    </source>
</evidence>
<name>A0A267ERM3_9PLAT</name>
<feature type="compositionally biased region" description="Low complexity" evidence="6">
    <location>
        <begin position="302"/>
        <end position="314"/>
    </location>
</feature>
<dbReference type="SUPFAM" id="SSF55418">
    <property type="entry name" value="eIF4e-like"/>
    <property type="match status" value="1"/>
</dbReference>
<evidence type="ECO:0000256" key="1">
    <source>
        <dbReference type="ARBA" id="ARBA00022540"/>
    </source>
</evidence>
<feature type="compositionally biased region" description="Low complexity" evidence="6">
    <location>
        <begin position="232"/>
        <end position="252"/>
    </location>
</feature>
<dbReference type="Proteomes" id="UP000215902">
    <property type="component" value="Unassembled WGS sequence"/>
</dbReference>
<dbReference type="InterPro" id="IPR001040">
    <property type="entry name" value="TIF_eIF_4E"/>
</dbReference>
<dbReference type="GO" id="GO:0003743">
    <property type="term" value="F:translation initiation factor activity"/>
    <property type="evidence" value="ECO:0007669"/>
    <property type="project" value="UniProtKB-KW"/>
</dbReference>
<comment type="caution">
    <text evidence="7">The sequence shown here is derived from an EMBL/GenBank/DDBJ whole genome shotgun (WGS) entry which is preliminary data.</text>
</comment>
<dbReference type="GO" id="GO:0000340">
    <property type="term" value="F:RNA 7-methylguanosine cap binding"/>
    <property type="evidence" value="ECO:0007669"/>
    <property type="project" value="TreeGrafter"/>
</dbReference>
<feature type="compositionally biased region" description="Pro residues" evidence="6">
    <location>
        <begin position="253"/>
        <end position="265"/>
    </location>
</feature>
<dbReference type="EMBL" id="NIVC01001779">
    <property type="protein sequence ID" value="PAA64128.1"/>
    <property type="molecule type" value="Genomic_DNA"/>
</dbReference>
<comment type="similarity">
    <text evidence="5">Belongs to the eukaryotic initiation factor 4E family.</text>
</comment>
<feature type="compositionally biased region" description="Polar residues" evidence="6">
    <location>
        <begin position="718"/>
        <end position="733"/>
    </location>
</feature>
<feature type="compositionally biased region" description="Low complexity" evidence="6">
    <location>
        <begin position="389"/>
        <end position="408"/>
    </location>
</feature>
<keyword evidence="3 5" id="KW-0694">RNA-binding</keyword>
<dbReference type="GO" id="GO:0016281">
    <property type="term" value="C:eukaryotic translation initiation factor 4F complex"/>
    <property type="evidence" value="ECO:0007669"/>
    <property type="project" value="TreeGrafter"/>
</dbReference>
<feature type="compositionally biased region" description="Low complexity" evidence="6">
    <location>
        <begin position="61"/>
        <end position="89"/>
    </location>
</feature>
<keyword evidence="8" id="KW-1185">Reference proteome</keyword>
<evidence type="ECO:0000256" key="2">
    <source>
        <dbReference type="ARBA" id="ARBA00022845"/>
    </source>
</evidence>
<feature type="compositionally biased region" description="Pro residues" evidence="6">
    <location>
        <begin position="133"/>
        <end position="146"/>
    </location>
</feature>
<feature type="region of interest" description="Disordered" evidence="6">
    <location>
        <begin position="46"/>
        <end position="149"/>
    </location>
</feature>
<feature type="compositionally biased region" description="Pro residues" evidence="6">
    <location>
        <begin position="211"/>
        <end position="223"/>
    </location>
</feature>
<feature type="region of interest" description="Disordered" evidence="6">
    <location>
        <begin position="718"/>
        <end position="753"/>
    </location>
</feature>
<gene>
    <name evidence="7" type="ORF">BOX15_Mlig005160g1</name>
</gene>
<evidence type="ECO:0000313" key="8">
    <source>
        <dbReference type="Proteomes" id="UP000215902"/>
    </source>
</evidence>
<keyword evidence="1 5" id="KW-0396">Initiation factor</keyword>
<reference evidence="7 8" key="1">
    <citation type="submission" date="2017-06" db="EMBL/GenBank/DDBJ databases">
        <title>A platform for efficient transgenesis in Macrostomum lignano, a flatworm model organism for stem cell research.</title>
        <authorList>
            <person name="Berezikov E."/>
        </authorList>
    </citation>
    <scope>NUCLEOTIDE SEQUENCE [LARGE SCALE GENOMIC DNA]</scope>
    <source>
        <strain evidence="7">DV1</strain>
        <tissue evidence="7">Whole organism</tissue>
    </source>
</reference>
<dbReference type="InterPro" id="IPR023398">
    <property type="entry name" value="TIF_eIF4e-like"/>
</dbReference>
<keyword evidence="2" id="KW-0810">Translation regulation</keyword>
<evidence type="ECO:0000256" key="6">
    <source>
        <dbReference type="SAM" id="MobiDB-lite"/>
    </source>
</evidence>
<dbReference type="Gene3D" id="3.30.760.10">
    <property type="entry name" value="RNA Cap, Translation Initiation Factor Eif4e"/>
    <property type="match status" value="1"/>
</dbReference>
<dbReference type="OrthoDB" id="17977at2759"/>
<accession>A0A267ERM3</accession>
<proteinExistence type="inferred from homology"/>
<feature type="compositionally biased region" description="Basic residues" evidence="6">
    <location>
        <begin position="741"/>
        <end position="753"/>
    </location>
</feature>
<feature type="compositionally biased region" description="Basic and acidic residues" evidence="6">
    <location>
        <begin position="452"/>
        <end position="461"/>
    </location>
</feature>